<organism evidence="1 3">
    <name type="scientific">Oryza sativa subsp. japonica</name>
    <name type="common">Rice</name>
    <dbReference type="NCBI Taxonomy" id="39947"/>
    <lineage>
        <taxon>Eukaryota</taxon>
        <taxon>Viridiplantae</taxon>
        <taxon>Streptophyta</taxon>
        <taxon>Embryophyta</taxon>
        <taxon>Tracheophyta</taxon>
        <taxon>Spermatophyta</taxon>
        <taxon>Magnoliopsida</taxon>
        <taxon>Liliopsida</taxon>
        <taxon>Poales</taxon>
        <taxon>Poaceae</taxon>
        <taxon>BOP clade</taxon>
        <taxon>Oryzoideae</taxon>
        <taxon>Oryzeae</taxon>
        <taxon>Oryzinae</taxon>
        <taxon>Oryza</taxon>
        <taxon>Oryza sativa</taxon>
    </lineage>
</organism>
<name>Q84J84_ORYSJ</name>
<evidence type="ECO:0000313" key="3">
    <source>
        <dbReference type="Proteomes" id="UP000000763"/>
    </source>
</evidence>
<reference evidence="3" key="2">
    <citation type="journal article" date="2005" name="Nature">
        <title>The map-based sequence of the rice genome.</title>
        <authorList>
            <consortium name="International rice genome sequencing project (IRGSP)"/>
            <person name="Matsumoto T."/>
            <person name="Wu J."/>
            <person name="Kanamori H."/>
            <person name="Katayose Y."/>
            <person name="Fujisawa M."/>
            <person name="Namiki N."/>
            <person name="Mizuno H."/>
            <person name="Yamamoto K."/>
            <person name="Antonio B.A."/>
            <person name="Baba T."/>
            <person name="Sakata K."/>
            <person name="Nagamura Y."/>
            <person name="Aoki H."/>
            <person name="Arikawa K."/>
            <person name="Arita K."/>
            <person name="Bito T."/>
            <person name="Chiden Y."/>
            <person name="Fujitsuka N."/>
            <person name="Fukunaka R."/>
            <person name="Hamada M."/>
            <person name="Harada C."/>
            <person name="Hayashi A."/>
            <person name="Hijishita S."/>
            <person name="Honda M."/>
            <person name="Hosokawa S."/>
            <person name="Ichikawa Y."/>
            <person name="Idonuma A."/>
            <person name="Iijima M."/>
            <person name="Ikeda M."/>
            <person name="Ikeno M."/>
            <person name="Ito K."/>
            <person name="Ito S."/>
            <person name="Ito T."/>
            <person name="Ito Y."/>
            <person name="Ito Y."/>
            <person name="Iwabuchi A."/>
            <person name="Kamiya K."/>
            <person name="Karasawa W."/>
            <person name="Kurita K."/>
            <person name="Katagiri S."/>
            <person name="Kikuta A."/>
            <person name="Kobayashi H."/>
            <person name="Kobayashi N."/>
            <person name="Machita K."/>
            <person name="Maehara T."/>
            <person name="Masukawa M."/>
            <person name="Mizubayashi T."/>
            <person name="Mukai Y."/>
            <person name="Nagasaki H."/>
            <person name="Nagata Y."/>
            <person name="Naito S."/>
            <person name="Nakashima M."/>
            <person name="Nakama Y."/>
            <person name="Nakamichi Y."/>
            <person name="Nakamura M."/>
            <person name="Meguro A."/>
            <person name="Negishi M."/>
            <person name="Ohta I."/>
            <person name="Ohta T."/>
            <person name="Okamoto M."/>
            <person name="Ono N."/>
            <person name="Saji S."/>
            <person name="Sakaguchi M."/>
            <person name="Sakai K."/>
            <person name="Shibata M."/>
            <person name="Shimokawa T."/>
            <person name="Song J."/>
            <person name="Takazaki Y."/>
            <person name="Terasawa K."/>
            <person name="Tsugane M."/>
            <person name="Tsuji K."/>
            <person name="Ueda S."/>
            <person name="Waki K."/>
            <person name="Yamagata H."/>
            <person name="Yamamoto M."/>
            <person name="Yamamoto S."/>
            <person name="Yamane H."/>
            <person name="Yoshiki S."/>
            <person name="Yoshihara R."/>
            <person name="Yukawa K."/>
            <person name="Zhong H."/>
            <person name="Yano M."/>
            <person name="Yuan Q."/>
            <person name="Ouyang S."/>
            <person name="Liu J."/>
            <person name="Jones K.M."/>
            <person name="Gansberger K."/>
            <person name="Moffat K."/>
            <person name="Hill J."/>
            <person name="Bera J."/>
            <person name="Fadrosh D."/>
            <person name="Jin S."/>
            <person name="Johri S."/>
            <person name="Kim M."/>
            <person name="Overton L."/>
            <person name="Reardon M."/>
            <person name="Tsitrin T."/>
            <person name="Vuong H."/>
            <person name="Weaver B."/>
            <person name="Ciecko A."/>
            <person name="Tallon L."/>
            <person name="Jackson J."/>
            <person name="Pai G."/>
            <person name="Aken S.V."/>
            <person name="Utterback T."/>
            <person name="Reidmuller S."/>
            <person name="Feldblyum T."/>
            <person name="Hsiao J."/>
            <person name="Zismann V."/>
            <person name="Iobst S."/>
            <person name="de Vazeille A.R."/>
            <person name="Buell C.R."/>
            <person name="Ying K."/>
            <person name="Li Y."/>
            <person name="Lu T."/>
            <person name="Huang Y."/>
            <person name="Zhao Q."/>
            <person name="Feng Q."/>
            <person name="Zhang L."/>
            <person name="Zhu J."/>
            <person name="Weng Q."/>
            <person name="Mu J."/>
            <person name="Lu Y."/>
            <person name="Fan D."/>
            <person name="Liu Y."/>
            <person name="Guan J."/>
            <person name="Zhang Y."/>
            <person name="Yu S."/>
            <person name="Liu X."/>
            <person name="Zhang Y."/>
            <person name="Hong G."/>
            <person name="Han B."/>
            <person name="Choisne N."/>
            <person name="Demange N."/>
            <person name="Orjeda G."/>
            <person name="Samain S."/>
            <person name="Cattolico L."/>
            <person name="Pelletier E."/>
            <person name="Couloux A."/>
            <person name="Segurens B."/>
            <person name="Wincker P."/>
            <person name="D'Hont A."/>
            <person name="Scarpelli C."/>
            <person name="Weissenbach J."/>
            <person name="Salanoubat M."/>
            <person name="Quetier F."/>
            <person name="Yu Y."/>
            <person name="Kim H.R."/>
            <person name="Rambo T."/>
            <person name="Currie J."/>
            <person name="Collura K."/>
            <person name="Luo M."/>
            <person name="Yang T."/>
            <person name="Ammiraju J.S.S."/>
            <person name="Engler F."/>
            <person name="Soderlund C."/>
            <person name="Wing R.A."/>
            <person name="Palmer L.E."/>
            <person name="de la Bastide M."/>
            <person name="Spiegel L."/>
            <person name="Nascimento L."/>
            <person name="Zutavern T."/>
            <person name="O'Shaughnessy A."/>
            <person name="Dike S."/>
            <person name="Dedhia N."/>
            <person name="Preston R."/>
            <person name="Balija V."/>
            <person name="McCombie W.R."/>
            <person name="Chow T."/>
            <person name="Chen H."/>
            <person name="Chung M."/>
            <person name="Chen C."/>
            <person name="Shaw J."/>
            <person name="Wu H."/>
            <person name="Hsiao K."/>
            <person name="Chao Y."/>
            <person name="Chu M."/>
            <person name="Cheng C."/>
            <person name="Hour A."/>
            <person name="Lee P."/>
            <person name="Lin S."/>
            <person name="Lin Y."/>
            <person name="Liou J."/>
            <person name="Liu S."/>
            <person name="Hsing Y."/>
            <person name="Raghuvanshi S."/>
            <person name="Mohanty A."/>
            <person name="Bharti A.K."/>
            <person name="Gaur A."/>
            <person name="Gupta V."/>
            <person name="Kumar D."/>
            <person name="Ravi V."/>
            <person name="Vij S."/>
            <person name="Kapur A."/>
            <person name="Khurana P."/>
            <person name="Khurana P."/>
            <person name="Khurana J.P."/>
            <person name="Tyagi A.K."/>
            <person name="Gaikwad K."/>
            <person name="Singh A."/>
            <person name="Dalal V."/>
            <person name="Srivastava S."/>
            <person name="Dixit A."/>
            <person name="Pal A.K."/>
            <person name="Ghazi I.A."/>
            <person name="Yadav M."/>
            <person name="Pandit A."/>
            <person name="Bhargava A."/>
            <person name="Sureshbabu K."/>
            <person name="Batra K."/>
            <person name="Sharma T.R."/>
            <person name="Mohapatra T."/>
            <person name="Singh N.K."/>
            <person name="Messing J."/>
            <person name="Nelson A.B."/>
            <person name="Fuks G."/>
            <person name="Kavchok S."/>
            <person name="Keizer G."/>
            <person name="Linton E."/>
            <person name="Llaca V."/>
            <person name="Song R."/>
            <person name="Tanyolac B."/>
            <person name="Young S."/>
            <person name="Ho-Il K."/>
            <person name="Hahn J.H."/>
            <person name="Sangsakoo G."/>
            <person name="Vanavichit A."/>
            <person name="de Mattos Luiz.A.T."/>
            <person name="Zimmer P.D."/>
            <person name="Malone G."/>
            <person name="Dellagostin O."/>
            <person name="de Oliveira A.C."/>
            <person name="Bevan M."/>
            <person name="Bancroft I."/>
            <person name="Minx P."/>
            <person name="Cordum H."/>
            <person name="Wilson R."/>
            <person name="Cheng Z."/>
            <person name="Jin W."/>
            <person name="Jiang J."/>
            <person name="Leong S.A."/>
            <person name="Iwama H."/>
            <person name="Gojobori T."/>
            <person name="Itoh T."/>
            <person name="Niimura Y."/>
            <person name="Fujii Y."/>
            <person name="Habara T."/>
            <person name="Sakai H."/>
            <person name="Sato Y."/>
            <person name="Wilson G."/>
            <person name="Kumar K."/>
            <person name="McCouch S."/>
            <person name="Juretic N."/>
            <person name="Hoen D."/>
            <person name="Wright S."/>
            <person name="Bruskiewich R."/>
            <person name="Bureau T."/>
            <person name="Miyao A."/>
            <person name="Hirochika H."/>
            <person name="Nishikawa T."/>
            <person name="Kadowaki K."/>
            <person name="Sugiura M."/>
            <person name="Burr B."/>
            <person name="Sasaki T."/>
        </authorList>
    </citation>
    <scope>NUCLEOTIDE SEQUENCE [LARGE SCALE GENOMIC DNA]</scope>
    <source>
        <strain evidence="3">cv. Nipponbare</strain>
    </source>
</reference>
<proteinExistence type="predicted"/>
<gene>
    <name evidence="2" type="primary">OSJNBb0060J21.37</name>
    <name evidence="1" type="ORF">OSJNBa0087O09.21</name>
</gene>
<dbReference type="EMBL" id="AC087096">
    <property type="protein sequence ID" value="AAO24921.1"/>
    <property type="molecule type" value="Genomic_DNA"/>
</dbReference>
<dbReference type="AlphaFoldDB" id="Q84J84"/>
<evidence type="ECO:0000313" key="1">
    <source>
        <dbReference type="EMBL" id="AAO24921.1"/>
    </source>
</evidence>
<evidence type="ECO:0000313" key="2">
    <source>
        <dbReference type="EMBL" id="AAO37982.1"/>
    </source>
</evidence>
<sequence>MGTNSPYPPKSNACVMLPYYYGPVKGRCRGGGVLAGGGADTVEVGGGGWKRCSGGRGRAAGMSNVGGMQRARLVRMRRERSSDFSGDDDNHVRAGLAAC</sequence>
<reference evidence="1" key="1">
    <citation type="submission" date="2003-01" db="EMBL/GenBank/DDBJ databases">
        <authorList>
            <person name="Buell R."/>
        </authorList>
    </citation>
    <scope>NUCLEOTIDE SEQUENCE</scope>
</reference>
<reference evidence="1" key="3">
    <citation type="submission" date="2006-01" db="EMBL/GenBank/DDBJ databases">
        <title>Oryza sativa chromosome 3 BAC OSJNBa0087O09 genomic sequence.</title>
        <authorList>
            <person name="Buell C.R."/>
            <person name="Yuan Q."/>
            <person name="Ouyang S."/>
            <person name="Liu J."/>
            <person name="Gansberger K."/>
            <person name="Jones K.M."/>
            <person name="Overton II L.L."/>
            <person name="Tsitrin T."/>
            <person name="Kim M.M."/>
            <person name="Bera J.J."/>
            <person name="Jin S.S."/>
            <person name="Fadrosh D.W."/>
            <person name="Tallon L.J."/>
            <person name="Koo H."/>
            <person name="Zismann V."/>
            <person name="Hsiao J."/>
            <person name="Blunt S."/>
            <person name="Vanaken S.S."/>
            <person name="Riedmuller S.B."/>
            <person name="Utterback T.T."/>
            <person name="Feldblyum T.V."/>
            <person name="Yang Q.Q."/>
            <person name="Haas B.J."/>
            <person name="Suh B.B."/>
            <person name="Peterson J.J."/>
            <person name="Quackenbush J."/>
            <person name="White O."/>
            <person name="Salzberg S.L."/>
            <person name="Fraser C.M."/>
        </authorList>
    </citation>
    <scope>NUCLEOTIDE SEQUENCE</scope>
</reference>
<accession>Q84J84</accession>
<protein>
    <submittedName>
        <fullName evidence="1">Uncharacterized protein</fullName>
    </submittedName>
</protein>
<reference evidence="2" key="4">
    <citation type="submission" date="2006-01" db="EMBL/GenBank/DDBJ databases">
        <title>Oryza sativa chromosome 3 BAC OSJNBb0060J21 genomic sequence.</title>
        <authorList>
            <person name="Buell C.R."/>
            <person name="Yuan Q."/>
            <person name="Ouyang S."/>
            <person name="Liu J."/>
            <person name="Gansberger K."/>
            <person name="Jones K.M."/>
            <person name="Overton II L.L."/>
            <person name="Tsitrin T."/>
            <person name="Kim M.M."/>
            <person name="Bera J.J."/>
            <person name="Jin S.S."/>
            <person name="Fadrosh D.W."/>
            <person name="Tallon L.J."/>
            <person name="Koo H."/>
            <person name="Zismann V."/>
            <person name="Hsiao J."/>
            <person name="Blunt S."/>
            <person name="Vanaken S.S."/>
            <person name="Riedmuller S.B."/>
            <person name="Utterback T.T."/>
            <person name="Feldblyum T.V."/>
            <person name="Yang Q.Q."/>
            <person name="Haas B.J."/>
            <person name="Suh B.B."/>
            <person name="Peterson J.J."/>
            <person name="Quackenbush J."/>
            <person name="White O."/>
            <person name="Salzberg S.L."/>
            <person name="Fraser C.M."/>
        </authorList>
    </citation>
    <scope>NUCLEOTIDE SEQUENCE</scope>
</reference>
<dbReference type="EMBL" id="AC090871">
    <property type="protein sequence ID" value="AAO37982.1"/>
    <property type="molecule type" value="Genomic_DNA"/>
</dbReference>
<reference evidence="3" key="5">
    <citation type="journal article" date="2008" name="Nucleic Acids Res.">
        <title>The rice annotation project database (RAP-DB): 2008 update.</title>
        <authorList>
            <consortium name="The rice annotation project (RAP)"/>
        </authorList>
    </citation>
    <scope>GENOME REANNOTATION</scope>
    <source>
        <strain evidence="3">cv. Nipponbare</strain>
    </source>
</reference>
<dbReference type="Proteomes" id="UP000000763">
    <property type="component" value="Chromosome 3"/>
</dbReference>